<keyword evidence="7 9" id="KW-1133">Transmembrane helix</keyword>
<feature type="transmembrane region" description="Helical" evidence="9">
    <location>
        <begin position="530"/>
        <end position="550"/>
    </location>
</feature>
<evidence type="ECO:0000256" key="2">
    <source>
        <dbReference type="ARBA" id="ARBA00005814"/>
    </source>
</evidence>
<evidence type="ECO:0000256" key="4">
    <source>
        <dbReference type="ARBA" id="ARBA00022692"/>
    </source>
</evidence>
<dbReference type="Pfam" id="PF01061">
    <property type="entry name" value="ABC2_membrane"/>
    <property type="match status" value="1"/>
</dbReference>
<evidence type="ECO:0000256" key="8">
    <source>
        <dbReference type="ARBA" id="ARBA00023136"/>
    </source>
</evidence>
<dbReference type="PROSITE" id="PS50893">
    <property type="entry name" value="ABC_TRANSPORTER_2"/>
    <property type="match status" value="1"/>
</dbReference>
<reference evidence="11" key="1">
    <citation type="journal article" date="2019" name="Insects">
        <title>Effects of Insecticide Stress on Expression of NlABCG Transporter Gene in the Brown Planthopper, Nilaparvata lugens.</title>
        <authorList>
            <person name="Yang"/>
            <person name="Zhou"/>
            <person name="Yang"/>
            <person name="Long Jin."/>
        </authorList>
    </citation>
    <scope>NUCLEOTIDE SEQUENCE</scope>
</reference>
<organism evidence="11">
    <name type="scientific">Nilaparvata lugens</name>
    <name type="common">Brown planthopper</name>
    <dbReference type="NCBI Taxonomy" id="108931"/>
    <lineage>
        <taxon>Eukaryota</taxon>
        <taxon>Metazoa</taxon>
        <taxon>Ecdysozoa</taxon>
        <taxon>Arthropoda</taxon>
        <taxon>Hexapoda</taxon>
        <taxon>Insecta</taxon>
        <taxon>Pterygota</taxon>
        <taxon>Neoptera</taxon>
        <taxon>Paraneoptera</taxon>
        <taxon>Hemiptera</taxon>
        <taxon>Auchenorrhyncha</taxon>
        <taxon>Fulgoroidea</taxon>
        <taxon>Delphacidae</taxon>
        <taxon>Delphacinae</taxon>
        <taxon>Nilaparvata</taxon>
    </lineage>
</organism>
<comment type="subcellular location">
    <subcellularLocation>
        <location evidence="1">Membrane</location>
        <topology evidence="1">Multi-pass membrane protein</topology>
    </subcellularLocation>
</comment>
<evidence type="ECO:0000256" key="9">
    <source>
        <dbReference type="SAM" id="Phobius"/>
    </source>
</evidence>
<evidence type="ECO:0000256" key="6">
    <source>
        <dbReference type="ARBA" id="ARBA00022840"/>
    </source>
</evidence>
<comment type="similarity">
    <text evidence="2">Belongs to the ABC transporter superfamily. ABCG family. Eye pigment precursor importer (TC 3.A.1.204) subfamily.</text>
</comment>
<evidence type="ECO:0000256" key="7">
    <source>
        <dbReference type="ARBA" id="ARBA00022989"/>
    </source>
</evidence>
<gene>
    <name evidence="11" type="primary">ABCG4</name>
</gene>
<dbReference type="GO" id="GO:0140359">
    <property type="term" value="F:ABC-type transporter activity"/>
    <property type="evidence" value="ECO:0007669"/>
    <property type="project" value="InterPro"/>
</dbReference>
<keyword evidence="6 11" id="KW-0067">ATP-binding</keyword>
<dbReference type="GO" id="GO:0005524">
    <property type="term" value="F:ATP binding"/>
    <property type="evidence" value="ECO:0007669"/>
    <property type="project" value="UniProtKB-KW"/>
</dbReference>
<keyword evidence="5" id="KW-0547">Nucleotide-binding</keyword>
<dbReference type="Pfam" id="PF00005">
    <property type="entry name" value="ABC_tran"/>
    <property type="match status" value="1"/>
</dbReference>
<protein>
    <submittedName>
        <fullName evidence="11">ATP-binding cassette sub-family G member 1-like protein</fullName>
    </submittedName>
</protein>
<feature type="transmembrane region" description="Helical" evidence="9">
    <location>
        <begin position="581"/>
        <end position="603"/>
    </location>
</feature>
<dbReference type="InterPro" id="IPR027417">
    <property type="entry name" value="P-loop_NTPase"/>
</dbReference>
<evidence type="ECO:0000259" key="10">
    <source>
        <dbReference type="PROSITE" id="PS50893"/>
    </source>
</evidence>
<dbReference type="PANTHER" id="PTHR48041:SF78">
    <property type="entry name" value="ABC TRANSPORTER EXPRESSED IN TRACHEA, ISOFORM A"/>
    <property type="match status" value="1"/>
</dbReference>
<feature type="transmembrane region" description="Helical" evidence="9">
    <location>
        <begin position="469"/>
        <end position="490"/>
    </location>
</feature>
<feature type="transmembrane region" description="Helical" evidence="9">
    <location>
        <begin position="434"/>
        <end position="457"/>
    </location>
</feature>
<reference evidence="11" key="2">
    <citation type="submission" date="2019-08" db="EMBL/GenBank/DDBJ databases">
        <authorList>
            <person name="Zhou C."/>
            <person name="Yang H."/>
        </authorList>
    </citation>
    <scope>NUCLEOTIDE SEQUENCE</scope>
</reference>
<proteinExistence type="evidence at transcript level"/>
<evidence type="ECO:0000256" key="3">
    <source>
        <dbReference type="ARBA" id="ARBA00022448"/>
    </source>
</evidence>
<dbReference type="AlphaFoldDB" id="A0A6G7SLR1"/>
<dbReference type="SMART" id="SM00382">
    <property type="entry name" value="AAA"/>
    <property type="match status" value="1"/>
</dbReference>
<keyword evidence="3" id="KW-0813">Transport</keyword>
<dbReference type="PANTHER" id="PTHR48041">
    <property type="entry name" value="ABC TRANSPORTER G FAMILY MEMBER 28"/>
    <property type="match status" value="1"/>
</dbReference>
<feature type="domain" description="ABC transporter" evidence="10">
    <location>
        <begin position="27"/>
        <end position="254"/>
    </location>
</feature>
<accession>A0A6G7SLR1</accession>
<dbReference type="SUPFAM" id="SSF52540">
    <property type="entry name" value="P-loop containing nucleoside triphosphate hydrolases"/>
    <property type="match status" value="1"/>
</dbReference>
<evidence type="ECO:0000256" key="5">
    <source>
        <dbReference type="ARBA" id="ARBA00022741"/>
    </source>
</evidence>
<keyword evidence="4 9" id="KW-0812">Transmembrane</keyword>
<dbReference type="GO" id="GO:0016887">
    <property type="term" value="F:ATP hydrolysis activity"/>
    <property type="evidence" value="ECO:0007669"/>
    <property type="project" value="InterPro"/>
</dbReference>
<sequence length="618" mass="70499">MTSVIDCCSSPKDNNLCLTFSELSHEVRCGEGFRFMRDRKRLLHGVSGEFLSGELTSIIGPSGCGKTTLMDILSGYIQLQRGSIHLTGAEKNKKIRCSYIMQDDILQPLLTVNEMMEFAAKLKIKSRSLQKKKVKDILNTVALSDKLSTQVDKLSGGEMRKLSVAVELITEPSIMFLDEPTSGLDISSAEKCMSALKEVAGRGVMVVCSVHQPSGSMWDMFDHVYVMTSGMCTFQGCPKRLMDYLHSLALTCPMNYSPADHILEITLEEYGNNLSRLVSASRNGANKEWRRSNRQIPDEGDISLCDSEKLKVSSYGVERFPISSIMRQKCYSPPFIVQCIVLLERGAKSLCNSNNEPVRIRLLIHVLMGLFFGSIYCRIGLDAAHVRDNHSLLFYTLIFIMFTAYSGMIISFHLKLRITTREYFNKWYSLKAFYLAENIMDMLFQILCSTTFCLIIYLLSGQPLDPLRFFLFASACGIVALISQTLGLLVCTILRLKHAVVFGSLFIMPWVIFSGYFLRLQDAPWFSHWLFHINFLKYGFQCVVLSIYGYDRPRMPCSKDYCHFVFPQKFLKHLQLQQEKYYANFLILAAILLVTKILTFHVLKYQLKHKRKKLVDEE</sequence>
<dbReference type="InterPro" id="IPR017871">
    <property type="entry name" value="ABC_transporter-like_CS"/>
</dbReference>
<dbReference type="PROSITE" id="PS00211">
    <property type="entry name" value="ABC_TRANSPORTER_1"/>
    <property type="match status" value="1"/>
</dbReference>
<dbReference type="InterPro" id="IPR050352">
    <property type="entry name" value="ABCG_transporters"/>
</dbReference>
<feature type="transmembrane region" description="Helical" evidence="9">
    <location>
        <begin position="496"/>
        <end position="518"/>
    </location>
</feature>
<dbReference type="InterPro" id="IPR013525">
    <property type="entry name" value="ABC2_TM"/>
</dbReference>
<feature type="transmembrane region" description="Helical" evidence="9">
    <location>
        <begin position="362"/>
        <end position="381"/>
    </location>
</feature>
<dbReference type="InterPro" id="IPR003439">
    <property type="entry name" value="ABC_transporter-like_ATP-bd"/>
</dbReference>
<dbReference type="Gene3D" id="3.40.50.300">
    <property type="entry name" value="P-loop containing nucleotide triphosphate hydrolases"/>
    <property type="match status" value="1"/>
</dbReference>
<feature type="transmembrane region" description="Helical" evidence="9">
    <location>
        <begin position="393"/>
        <end position="414"/>
    </location>
</feature>
<dbReference type="GO" id="GO:0005886">
    <property type="term" value="C:plasma membrane"/>
    <property type="evidence" value="ECO:0007669"/>
    <property type="project" value="TreeGrafter"/>
</dbReference>
<dbReference type="EMBL" id="MN326308">
    <property type="protein sequence ID" value="QIK02751.1"/>
    <property type="molecule type" value="mRNA"/>
</dbReference>
<evidence type="ECO:0000256" key="1">
    <source>
        <dbReference type="ARBA" id="ARBA00004141"/>
    </source>
</evidence>
<keyword evidence="8 9" id="KW-0472">Membrane</keyword>
<evidence type="ECO:0000313" key="11">
    <source>
        <dbReference type="EMBL" id="QIK02751.1"/>
    </source>
</evidence>
<dbReference type="InterPro" id="IPR003593">
    <property type="entry name" value="AAA+_ATPase"/>
</dbReference>
<dbReference type="OrthoDB" id="66620at2759"/>
<name>A0A6G7SLR1_NILLU</name>